<dbReference type="InterPro" id="IPR012327">
    <property type="entry name" value="MeTrfase_D12"/>
</dbReference>
<dbReference type="Gene3D" id="3.40.50.150">
    <property type="entry name" value="Vaccinia Virus protein VP39"/>
    <property type="match status" value="1"/>
</dbReference>
<comment type="caution">
    <text evidence="4">The sequence shown here is derived from an EMBL/GenBank/DDBJ whole genome shotgun (WGS) entry which is preliminary data.</text>
</comment>
<evidence type="ECO:0000313" key="4">
    <source>
        <dbReference type="EMBL" id="RIY31118.1"/>
    </source>
</evidence>
<keyword evidence="1 4" id="KW-0489">Methyltransferase</keyword>
<evidence type="ECO:0000256" key="3">
    <source>
        <dbReference type="ARBA" id="ARBA00022691"/>
    </source>
</evidence>
<dbReference type="PANTHER" id="PTHR30481:SF3">
    <property type="entry name" value="DNA ADENINE METHYLASE"/>
    <property type="match status" value="1"/>
</dbReference>
<proteinExistence type="predicted"/>
<reference evidence="4 5" key="1">
    <citation type="submission" date="2017-08" db="EMBL/GenBank/DDBJ databases">
        <title>Reclassification of Bisgaard taxon 37 and 44.</title>
        <authorList>
            <person name="Christensen H."/>
        </authorList>
    </citation>
    <scope>NUCLEOTIDE SEQUENCE [LARGE SCALE GENOMIC DNA]</scope>
    <source>
        <strain evidence="4 5">B96_3</strain>
    </source>
</reference>
<organism evidence="4 5">
    <name type="scientific">Psittacicella hinzii</name>
    <dbReference type="NCBI Taxonomy" id="2028575"/>
    <lineage>
        <taxon>Bacteria</taxon>
        <taxon>Pseudomonadati</taxon>
        <taxon>Pseudomonadota</taxon>
        <taxon>Gammaproteobacteria</taxon>
        <taxon>Pasteurellales</taxon>
        <taxon>Psittacicellaceae</taxon>
        <taxon>Psittacicella</taxon>
    </lineage>
</organism>
<sequence length="87" mass="10194">RESLFKGWSETEEKQLLELLDSLNAKGIKFALSNVLEHKGMVNHLLQEWVVKNNYKVHYLQANYTNSSYNTRKKGSFQSKEVLITNY</sequence>
<dbReference type="GO" id="GO:1904047">
    <property type="term" value="F:S-adenosyl-L-methionine binding"/>
    <property type="evidence" value="ECO:0007669"/>
    <property type="project" value="TreeGrafter"/>
</dbReference>
<evidence type="ECO:0000313" key="5">
    <source>
        <dbReference type="Proteomes" id="UP000265691"/>
    </source>
</evidence>
<dbReference type="GO" id="GO:0009307">
    <property type="term" value="P:DNA restriction-modification system"/>
    <property type="evidence" value="ECO:0007669"/>
    <property type="project" value="InterPro"/>
</dbReference>
<dbReference type="GO" id="GO:0032259">
    <property type="term" value="P:methylation"/>
    <property type="evidence" value="ECO:0007669"/>
    <property type="project" value="UniProtKB-KW"/>
</dbReference>
<dbReference type="AlphaFoldDB" id="A0A3A1Y1L1"/>
<keyword evidence="3" id="KW-0949">S-adenosyl-L-methionine</keyword>
<dbReference type="PANTHER" id="PTHR30481">
    <property type="entry name" value="DNA ADENINE METHYLASE"/>
    <property type="match status" value="1"/>
</dbReference>
<evidence type="ECO:0000256" key="2">
    <source>
        <dbReference type="ARBA" id="ARBA00022679"/>
    </source>
</evidence>
<dbReference type="SUPFAM" id="SSF53335">
    <property type="entry name" value="S-adenosyl-L-methionine-dependent methyltransferases"/>
    <property type="match status" value="1"/>
</dbReference>
<dbReference type="GO" id="GO:0006298">
    <property type="term" value="P:mismatch repair"/>
    <property type="evidence" value="ECO:0007669"/>
    <property type="project" value="TreeGrafter"/>
</dbReference>
<protein>
    <submittedName>
        <fullName evidence="4">DNA adenine methylase</fullName>
    </submittedName>
</protein>
<dbReference type="Proteomes" id="UP000265691">
    <property type="component" value="Unassembled WGS sequence"/>
</dbReference>
<keyword evidence="5" id="KW-1185">Reference proteome</keyword>
<dbReference type="GO" id="GO:0009007">
    <property type="term" value="F:site-specific DNA-methyltransferase (adenine-specific) activity"/>
    <property type="evidence" value="ECO:0007669"/>
    <property type="project" value="UniProtKB-EC"/>
</dbReference>
<accession>A0A3A1Y1L1</accession>
<dbReference type="InterPro" id="IPR029063">
    <property type="entry name" value="SAM-dependent_MTases_sf"/>
</dbReference>
<name>A0A3A1Y1L1_9GAMM</name>
<feature type="non-terminal residue" evidence="4">
    <location>
        <position position="1"/>
    </location>
</feature>
<dbReference type="GO" id="GO:0043565">
    <property type="term" value="F:sequence-specific DNA binding"/>
    <property type="evidence" value="ECO:0007669"/>
    <property type="project" value="TreeGrafter"/>
</dbReference>
<dbReference type="EMBL" id="NRHC01000129">
    <property type="protein sequence ID" value="RIY31118.1"/>
    <property type="molecule type" value="Genomic_DNA"/>
</dbReference>
<keyword evidence="2" id="KW-0808">Transferase</keyword>
<evidence type="ECO:0000256" key="1">
    <source>
        <dbReference type="ARBA" id="ARBA00022603"/>
    </source>
</evidence>
<gene>
    <name evidence="4" type="ORF">CKF54_07515</name>
</gene>